<dbReference type="Proteomes" id="UP001239111">
    <property type="component" value="Chromosome 4"/>
</dbReference>
<evidence type="ECO:0000313" key="1">
    <source>
        <dbReference type="EMBL" id="KAJ8665252.1"/>
    </source>
</evidence>
<name>A0ACC2N285_9HYME</name>
<gene>
    <name evidence="1" type="ORF">QAD02_006914</name>
</gene>
<dbReference type="EMBL" id="CM056744">
    <property type="protein sequence ID" value="KAJ8665252.1"/>
    <property type="molecule type" value="Genomic_DNA"/>
</dbReference>
<proteinExistence type="predicted"/>
<protein>
    <submittedName>
        <fullName evidence="1">Uncharacterized protein</fullName>
    </submittedName>
</protein>
<evidence type="ECO:0000313" key="2">
    <source>
        <dbReference type="Proteomes" id="UP001239111"/>
    </source>
</evidence>
<accession>A0ACC2N285</accession>
<comment type="caution">
    <text evidence="1">The sequence shown here is derived from an EMBL/GenBank/DDBJ whole genome shotgun (WGS) entry which is preliminary data.</text>
</comment>
<reference evidence="1" key="1">
    <citation type="submission" date="2023-04" db="EMBL/GenBank/DDBJ databases">
        <title>A chromosome-level genome assembly of the parasitoid wasp Eretmocerus hayati.</title>
        <authorList>
            <person name="Zhong Y."/>
            <person name="Liu S."/>
            <person name="Liu Y."/>
        </authorList>
    </citation>
    <scope>NUCLEOTIDE SEQUENCE</scope>
    <source>
        <strain evidence="1">ZJU_SS_LIU_2023</strain>
    </source>
</reference>
<keyword evidence="2" id="KW-1185">Reference proteome</keyword>
<sequence>MVFESVVAELINKVLGDYIQDLDYKQLKLSLWGGDVVLNNLMIKESALDMLDLPIRLEYGRLGKLVLKIPFKDMWNGQIDAVIEELFILIVPTSQVKYDPEKEAKAALEAKRAELARVERNKQLAELKNQEKVDDSMVEKLVARMIKNIHVEINRIHVRYEDRVTFKEHPFSVGFTLHRLALESCDLNWSNTGDRKDMYIIQQIYKLCTLDGFAIYLNPTAKQFNTEPISEYLRIFTESIATAEFVPADYHYLLGPINVKAKLKLNPKPESDGSDYTIPKIFLDLEMQKLRIGLTKKQYHTLVQMGEGLELARNAAPYRKYRPNLNSYRGHYKEWWHFAYTCILEEHVRRAKRNWDWNHMKCHRDTCRSYAQVYQKKLTTKNPSPKIEEELTEHEHKLDIVNLVIIRQQIEMEVEKLAQKEKDLKAKRGWFGFLWGAPREEEAQELNSAAAIMRKFEEAMTPQEKEKLYRAIDYQENTAPAHYPEHYEEVDTKFFLHGLQILLLDTDKQHPQVLDLQFNGVQASFKSRPSCNSILVTASINDLKLLGLKQGDKVPSLINSIRGSTTEDALFSVSYEKNPLDKLCGDRIIVKSSSVHIVYDAQTVIELVNMFKVQDTSTLSQLQAAAAQRLDRMKEVSALGLEYAIQKHAALDIQIDFNAPQLIIPHGGLYNGGESLFVINLGSLQMRSLEKPKDDVSGLSVKQLISMGKSEEDILSHLRHYSYDKFVLKLYNFQALIALPNEDWTNAMSDTISPMKVLQPTTLEVQFHKCLIMDDPLLPKTRLIGQLPSLAINISETRFLEALAIVQSIPFLEGESEPTPPTRSSLSKSLSQLSILNQLTNISTMMEKKQDEVSISSSINQSMDLEAKFIMKELTLTISKLEQEGKSTPFLRFELLQLEAELMQRTFNQEVMLRLGGVQLKQHYNDQEIFMVNTPMSSGSDEYLIVIQFINVNKRSPDFFKNGSVVNLLQLEFTTLDVILHQEALINVLQFLSNVQDNINVAATTIQEKKPQLKVNKVGHLSTIQEDTSTFIKEQIQKQRKTRIKRAQVEIIDMKVTAKIGTISLKMTNDFRDISAFYIEGITAGYIMKASHSVANVQLSSVNIKDLNTLSIYRNIVSVEGSESLQIEAVMNNIEPGDTDKNNMSIKISMGCHRVVFLNSFVTTVMNFLNNFQAAQTAIAEASAKAAEAAKTNIKDVHQRATRIELSVNLKAPVIYVPMNSKSEQCLMLDMGNLTISNVLRKLRVETEVEDYPVVDEMNVALQNFKLSRVRVNKERFEAENEVLLLQPVSFSLLLKRNLSASWYCEIPDIEMSGRLKRIDLLINQEDYATVMATLSENLGEKIEEPSPMIAVAQTAPRLERSARLAEDIAKSSVVKADVEKDREASIYDDHEKRSGQTTIKFEFIMDSLVIELFTGGSRTLKTQNSPLHLPQNSLAKFGLTYLAVKGRMFADGLLATSILLMNCTLDDTRHSRKSSSLRRIMQRTSELPSLENLSLDDTDSKPVRSMLDVTVKQTPKDMFVDVRVFSFSIIVSLDYLMKIKDFFNNGVPPQQAAQKSGTETAIKKKVNQPTAPQSEMMMTINLHLEKPDIILLEDMDDIDSNCIILNTELLMKIRTMGEHQVITGSIKDLSILTGIYNPKKRSDFLYQVLRPTTVSIAGSTPEGKGLHVDICSTDIHISVSPGVIEILNRVVQTITKANEEEDELKKLELNHEGLWTASPFKEPDYWFLKAEVAVEASEDLQLSDDEDTVVPTYKPELAIVSMPTILFTLEAGVGNKTLPMLLLHLGFQTNAIDWSSNSMSLESTMSVVMAYYNSRLALWEPLIEPIETFDNGRRISTPWELKTKVQFHDINADLGKNALVSTSDNEVEDFQQKAKMSIDISSSENLEITVTKTCLDVLKQLGNAFSNAMEVGKKTSKKEVAPYVLKNETGITITLDLDNSHFKVAEDESSQRRKKSSYAEVVLESGASIELVNKVKTEIHLLEQLKADKVKDRGASKFIISFKGIDGKLEIPVLRADKRFFSLKYRKDGSEEWGIISDVVVDDGSTIVTLRSVLQVHNHFCEPVSVYYMTKRGNEVEKVGTIQPDGKLNLPLDAVYTPTNIYWLFFSIEGYMVSIEPFVWKDLQKTVSMTKVLKCEPRSRMQTIAPHYIQTFCTMLMVASVFLSSDCFNLLLSIAWRRLLGSAFSNGINPVPTNSALPLTSPIQAVGEIEQVYFEDTARHTMSSTIYNVHLYPAVYLKNFLPIDIVICLPGSSREIRVEASKTLQIPTIDPNNSNIVIKLLQYLEKDWSCKIEITESPPEFAVWSFESFDSAQKVTMDLGIHTSHKHGSIIMALYCPFWMLNKTGLMLSYRKSSKGGKEHTSPIKNSEDALNVLYHPETFKGPILFSFRSKAFFGKKKAMVRVEDGEWSDKFSIDVAGSKGVVSCKYNGKVYQIGVHNQLTYNSLTKQITFTPYYVLINDADFLIECQEADRPADPLIKVPPGECAPLWPFSKLEEKTLIAKVADQPQKTAAFIYTDVHSTLLKLDNKYGGINVDIQINEGGVYVTFSPYTPGNAPALIINHTNYCINFWEKGSMNIRTIKCNHRMFYTWENPAGPKLLVWEDDKKKEYSENLRTDNMDFFKIPGIGQEIYYVSFLDGIQRVLLFTSNFKIAEECRLFGALEIVDQDITMSIHGMGLSLVNNFNRTELLYMCIASSGIIWETRKTMTGRWRSLNNHEVNLIEEGYQKYTRELQVDKETAYRVALEPKLEVDFLNMEMLRPHRRYIRRTFQTGLWVQYRTSPHQVQLHAKINRLQIDNQLSDCTFPVILAPVPPPKSVSQSSVMKPYAELSMVKRLLENSSVQQFRYFGVLIQEFHVKVDLAFTNALMLFFEADEASEAQESELFKTDMKLVDEPLLHHVNLITSAEQKNFFDSLHFSPLKIHISFSMTGNDDGGSSAMPQVLNVLLQGIGVTLTDINDIVFKLAYFERDYVFMTHKQLVSEATSHYTGQAIKQLYVLVLGLDVIGNPYGLVIGAMKGVEDLFYEPFQGAIQGPGEFAEGLMLGVRSMFGHTVGGVAGAFSKITGAMGKGLATLTFDKDYQRKRQEQLNKQPANLQEGLARSGKGLVMGVVDGISGVVTKPLSGAKEEGVEGFFKGFGKGMVGLVTRPTSGIVDFASGSLGAVRRATDLSEETKRVRPPRFLQPDTLVRPYVRDDAEGHKILYELEKGKYANTDVYYFHLPMNKDVLLLTDQRIAYVERCDLFGGWKVDWSYTWQEIESPPVLTDKGVQICLKDGQRRKKLGGLFSTAETVKILLIPDLQTKQVNIVSNIALHDSLTFILED</sequence>
<organism evidence="1 2">
    <name type="scientific">Eretmocerus hayati</name>
    <dbReference type="NCBI Taxonomy" id="131215"/>
    <lineage>
        <taxon>Eukaryota</taxon>
        <taxon>Metazoa</taxon>
        <taxon>Ecdysozoa</taxon>
        <taxon>Arthropoda</taxon>
        <taxon>Hexapoda</taxon>
        <taxon>Insecta</taxon>
        <taxon>Pterygota</taxon>
        <taxon>Neoptera</taxon>
        <taxon>Endopterygota</taxon>
        <taxon>Hymenoptera</taxon>
        <taxon>Apocrita</taxon>
        <taxon>Proctotrupomorpha</taxon>
        <taxon>Chalcidoidea</taxon>
        <taxon>Aphelinidae</taxon>
        <taxon>Aphelininae</taxon>
        <taxon>Eretmocerus</taxon>
    </lineage>
</organism>